<protein>
    <recommendedName>
        <fullName evidence="7">Recombination protein RecR</fullName>
    </recommendedName>
</protein>
<keyword evidence="4 7" id="KW-0862">Zinc</keyword>
<keyword evidence="6 7" id="KW-0234">DNA repair</keyword>
<reference evidence="9 10" key="1">
    <citation type="submission" date="2017-11" db="EMBL/GenBank/DDBJ databases">
        <title>Complete genome sequence of Spiroplasma clarkii CN-5 (DSM 19994).</title>
        <authorList>
            <person name="Tsai Y.-M."/>
            <person name="Chang A."/>
            <person name="Lo W.-S."/>
            <person name="Kuo C.-H."/>
        </authorList>
    </citation>
    <scope>NUCLEOTIDE SEQUENCE [LARGE SCALE GENOMIC DNA]</scope>
    <source>
        <strain evidence="9 10">CN-5</strain>
    </source>
</reference>
<dbReference type="EMBL" id="CP024870">
    <property type="protein sequence ID" value="ATX70345.1"/>
    <property type="molecule type" value="Genomic_DNA"/>
</dbReference>
<dbReference type="InterPro" id="IPR006171">
    <property type="entry name" value="TOPRIM_dom"/>
</dbReference>
<keyword evidence="10" id="KW-1185">Reference proteome</keyword>
<feature type="zinc finger region" description="C4-type" evidence="7">
    <location>
        <begin position="50"/>
        <end position="65"/>
    </location>
</feature>
<dbReference type="Pfam" id="PF13662">
    <property type="entry name" value="Toprim_4"/>
    <property type="match status" value="1"/>
</dbReference>
<evidence type="ECO:0000256" key="7">
    <source>
        <dbReference type="HAMAP-Rule" id="MF_00017"/>
    </source>
</evidence>
<dbReference type="SUPFAM" id="SSF111304">
    <property type="entry name" value="Recombination protein RecR"/>
    <property type="match status" value="1"/>
</dbReference>
<comment type="similarity">
    <text evidence="7">Belongs to the RecR family.</text>
</comment>
<dbReference type="AlphaFoldDB" id="A0A2K8KF84"/>
<keyword evidence="5 7" id="KW-0233">DNA recombination</keyword>
<evidence type="ECO:0000256" key="2">
    <source>
        <dbReference type="ARBA" id="ARBA00022763"/>
    </source>
</evidence>
<organism evidence="9 10">
    <name type="scientific">Spiroplasma clarkii</name>
    <dbReference type="NCBI Taxonomy" id="2139"/>
    <lineage>
        <taxon>Bacteria</taxon>
        <taxon>Bacillati</taxon>
        <taxon>Mycoplasmatota</taxon>
        <taxon>Mollicutes</taxon>
        <taxon>Entomoplasmatales</taxon>
        <taxon>Spiroplasmataceae</taxon>
        <taxon>Spiroplasma</taxon>
    </lineage>
</organism>
<gene>
    <name evidence="7 9" type="primary">recR</name>
    <name evidence="9" type="ORF">SCLAR_v1c00080</name>
</gene>
<dbReference type="RefSeq" id="WP_100253908.1">
    <property type="nucleotide sequence ID" value="NZ_CP024870.1"/>
</dbReference>
<comment type="function">
    <text evidence="7">May play a role in DNA repair. It seems to be involved in an RecBC-independent recombinational process of DNA repair. It may act with RecF and RecO.</text>
</comment>
<dbReference type="PANTHER" id="PTHR30446">
    <property type="entry name" value="RECOMBINATION PROTEIN RECR"/>
    <property type="match status" value="1"/>
</dbReference>
<dbReference type="InterPro" id="IPR023627">
    <property type="entry name" value="Rcmb_RecR"/>
</dbReference>
<dbReference type="PROSITE" id="PS50880">
    <property type="entry name" value="TOPRIM"/>
    <property type="match status" value="1"/>
</dbReference>
<dbReference type="GO" id="GO:0006310">
    <property type="term" value="P:DNA recombination"/>
    <property type="evidence" value="ECO:0007669"/>
    <property type="project" value="UniProtKB-UniRule"/>
</dbReference>
<dbReference type="Gene3D" id="3.40.1360.10">
    <property type="match status" value="1"/>
</dbReference>
<accession>A0A2K8KF84</accession>
<dbReference type="GO" id="GO:0006281">
    <property type="term" value="P:DNA repair"/>
    <property type="evidence" value="ECO:0007669"/>
    <property type="project" value="UniProtKB-UniRule"/>
</dbReference>
<evidence type="ECO:0000256" key="3">
    <source>
        <dbReference type="ARBA" id="ARBA00022771"/>
    </source>
</evidence>
<dbReference type="InterPro" id="IPR000093">
    <property type="entry name" value="DNA_Rcmb_RecR"/>
</dbReference>
<name>A0A2K8KF84_9MOLU</name>
<feature type="domain" description="Toprim" evidence="8">
    <location>
        <begin position="73"/>
        <end position="165"/>
    </location>
</feature>
<keyword evidence="3 7" id="KW-0863">Zinc-finger</keyword>
<dbReference type="Pfam" id="PF21175">
    <property type="entry name" value="RecR_C"/>
    <property type="match status" value="1"/>
</dbReference>
<proteinExistence type="inferred from homology"/>
<keyword evidence="1 7" id="KW-0479">Metal-binding</keyword>
<evidence type="ECO:0000256" key="1">
    <source>
        <dbReference type="ARBA" id="ARBA00022723"/>
    </source>
</evidence>
<dbReference type="PANTHER" id="PTHR30446:SF0">
    <property type="entry name" value="RECOMBINATION PROTEIN RECR"/>
    <property type="match status" value="1"/>
</dbReference>
<dbReference type="GO" id="GO:0003677">
    <property type="term" value="F:DNA binding"/>
    <property type="evidence" value="ECO:0007669"/>
    <property type="project" value="UniProtKB-UniRule"/>
</dbReference>
<evidence type="ECO:0000256" key="6">
    <source>
        <dbReference type="ARBA" id="ARBA00023204"/>
    </source>
</evidence>
<dbReference type="HAMAP" id="MF_00017">
    <property type="entry name" value="RecR"/>
    <property type="match status" value="1"/>
</dbReference>
<evidence type="ECO:0000256" key="4">
    <source>
        <dbReference type="ARBA" id="ARBA00022833"/>
    </source>
</evidence>
<sequence length="192" mass="22090">MNEIIEILKEFEGIGTKAAKKIFFEILTNQSKKDKLIKVISEISEKFSFCERCFYYKKENYCDFCDQKKRNQNQMCVVSYLTDAQKISESNYNGLIHVLNGEINLPKNIQPENLKIAQLFDRISTDMEIILALNLTFEGEVTANYLGARLKSKCKNITRIARGIPLGGVLDYIDNDTIDDAILNRKSIKEEE</sequence>
<evidence type="ECO:0000259" key="8">
    <source>
        <dbReference type="PROSITE" id="PS50880"/>
    </source>
</evidence>
<dbReference type="Proteomes" id="UP000231179">
    <property type="component" value="Chromosome"/>
</dbReference>
<dbReference type="Gene3D" id="6.10.250.240">
    <property type="match status" value="1"/>
</dbReference>
<dbReference type="GO" id="GO:0008270">
    <property type="term" value="F:zinc ion binding"/>
    <property type="evidence" value="ECO:0007669"/>
    <property type="project" value="UniProtKB-KW"/>
</dbReference>
<evidence type="ECO:0000313" key="10">
    <source>
        <dbReference type="Proteomes" id="UP000231179"/>
    </source>
</evidence>
<evidence type="ECO:0000256" key="5">
    <source>
        <dbReference type="ARBA" id="ARBA00023172"/>
    </source>
</evidence>
<keyword evidence="2 7" id="KW-0227">DNA damage</keyword>
<evidence type="ECO:0000313" key="9">
    <source>
        <dbReference type="EMBL" id="ATX70345.1"/>
    </source>
</evidence>